<reference evidence="5" key="1">
    <citation type="journal article" date="2023" name="Mol. Biol. Evol.">
        <title>Third-Generation Sequencing Reveals the Adaptive Role of the Epigenome in Three Deep-Sea Polychaetes.</title>
        <authorList>
            <person name="Perez M."/>
            <person name="Aroh O."/>
            <person name="Sun Y."/>
            <person name="Lan Y."/>
            <person name="Juniper S.K."/>
            <person name="Young C.R."/>
            <person name="Angers B."/>
            <person name="Qian P.Y."/>
        </authorList>
    </citation>
    <scope>NUCLEOTIDE SEQUENCE</scope>
    <source>
        <strain evidence="5">R07B-5</strain>
    </source>
</reference>
<feature type="domain" description="EGF-like" evidence="4">
    <location>
        <begin position="219"/>
        <end position="257"/>
    </location>
</feature>
<dbReference type="Pfam" id="PF00008">
    <property type="entry name" value="EGF"/>
    <property type="match status" value="1"/>
</dbReference>
<dbReference type="Gene3D" id="2.10.25.10">
    <property type="entry name" value="Laminin"/>
    <property type="match status" value="1"/>
</dbReference>
<dbReference type="PROSITE" id="PS50025">
    <property type="entry name" value="LAM_G_DOMAIN"/>
    <property type="match status" value="1"/>
</dbReference>
<dbReference type="InterPro" id="IPR013320">
    <property type="entry name" value="ConA-like_dom_sf"/>
</dbReference>
<protein>
    <submittedName>
        <fullName evidence="5">Uncharacterized protein</fullName>
    </submittedName>
</protein>
<evidence type="ECO:0000256" key="1">
    <source>
        <dbReference type="ARBA" id="ARBA00023157"/>
    </source>
</evidence>
<dbReference type="Proteomes" id="UP001209878">
    <property type="component" value="Unassembled WGS sequence"/>
</dbReference>
<keyword evidence="1" id="KW-1015">Disulfide bond</keyword>
<dbReference type="InterPro" id="IPR050372">
    <property type="entry name" value="Neurexin-related_CASP"/>
</dbReference>
<dbReference type="PANTHER" id="PTHR15036">
    <property type="entry name" value="PIKACHURIN-LIKE PROTEIN"/>
    <property type="match status" value="1"/>
</dbReference>
<keyword evidence="6" id="KW-1185">Reference proteome</keyword>
<accession>A0AAD9KZM1</accession>
<evidence type="ECO:0000259" key="3">
    <source>
        <dbReference type="PROSITE" id="PS50025"/>
    </source>
</evidence>
<dbReference type="InterPro" id="IPR000742">
    <property type="entry name" value="EGF"/>
</dbReference>
<comment type="caution">
    <text evidence="5">The sequence shown here is derived from an EMBL/GenBank/DDBJ whole genome shotgun (WGS) entry which is preliminary data.</text>
</comment>
<dbReference type="Gene3D" id="2.60.120.200">
    <property type="match status" value="1"/>
</dbReference>
<proteinExistence type="predicted"/>
<evidence type="ECO:0000313" key="6">
    <source>
        <dbReference type="Proteomes" id="UP001209878"/>
    </source>
</evidence>
<dbReference type="InterPro" id="IPR001791">
    <property type="entry name" value="Laminin_G"/>
</dbReference>
<dbReference type="SUPFAM" id="SSF57196">
    <property type="entry name" value="EGF/Laminin"/>
    <property type="match status" value="1"/>
</dbReference>
<evidence type="ECO:0000256" key="2">
    <source>
        <dbReference type="PROSITE-ProRule" id="PRU00076"/>
    </source>
</evidence>
<feature type="domain" description="Laminin G" evidence="3">
    <location>
        <begin position="38"/>
        <end position="223"/>
    </location>
</feature>
<dbReference type="GO" id="GO:0016020">
    <property type="term" value="C:membrane"/>
    <property type="evidence" value="ECO:0007669"/>
    <property type="project" value="UniProtKB-SubCell"/>
</dbReference>
<sequence>MNMSTHTTGDMMECRTTRIQTLCVIIVILMSGTSWGLEFTLEGSLTSYTKFPPWEASENGSMKLQFRGLFPNGLLLYMDDGGRYDFFEVKLVEGVARLRLNLGGGTYVITLGQGLDDGEWHSMELHRASTETTFTLDSISETHHCSNADCQFGNASRNSDVFVGGLPIEYGARLSMLALPSVMFEPRFKGSVRNLVYTDFGGSSEYVQMIDSRGLRATDRSECDESNPCHHDGICVNTDSGTLCDCSHTDYIGKQCDTD</sequence>
<dbReference type="SUPFAM" id="SSF49899">
    <property type="entry name" value="Concanavalin A-like lectins/glucanases"/>
    <property type="match status" value="1"/>
</dbReference>
<dbReference type="AlphaFoldDB" id="A0AAD9KZM1"/>
<dbReference type="PANTHER" id="PTHR15036:SF85">
    <property type="entry name" value="SP2353, ISOFORM A"/>
    <property type="match status" value="1"/>
</dbReference>
<evidence type="ECO:0000313" key="5">
    <source>
        <dbReference type="EMBL" id="KAK2180619.1"/>
    </source>
</evidence>
<dbReference type="SMART" id="SM00282">
    <property type="entry name" value="LamG"/>
    <property type="match status" value="1"/>
</dbReference>
<dbReference type="CDD" id="cd00054">
    <property type="entry name" value="EGF_CA"/>
    <property type="match status" value="1"/>
</dbReference>
<dbReference type="PROSITE" id="PS50026">
    <property type="entry name" value="EGF_3"/>
    <property type="match status" value="1"/>
</dbReference>
<dbReference type="Pfam" id="PF02210">
    <property type="entry name" value="Laminin_G_2"/>
    <property type="match status" value="1"/>
</dbReference>
<organism evidence="5 6">
    <name type="scientific">Ridgeia piscesae</name>
    <name type="common">Tubeworm</name>
    <dbReference type="NCBI Taxonomy" id="27915"/>
    <lineage>
        <taxon>Eukaryota</taxon>
        <taxon>Metazoa</taxon>
        <taxon>Spiralia</taxon>
        <taxon>Lophotrochozoa</taxon>
        <taxon>Annelida</taxon>
        <taxon>Polychaeta</taxon>
        <taxon>Sedentaria</taxon>
        <taxon>Canalipalpata</taxon>
        <taxon>Sabellida</taxon>
        <taxon>Siboglinidae</taxon>
        <taxon>Ridgeia</taxon>
    </lineage>
</organism>
<comment type="caution">
    <text evidence="2">Lacks conserved residue(s) required for the propagation of feature annotation.</text>
</comment>
<dbReference type="EMBL" id="JAODUO010000435">
    <property type="protein sequence ID" value="KAK2180619.1"/>
    <property type="molecule type" value="Genomic_DNA"/>
</dbReference>
<gene>
    <name evidence="5" type="ORF">NP493_435g01013</name>
</gene>
<name>A0AAD9KZM1_RIDPI</name>
<keyword evidence="2" id="KW-0245">EGF-like domain</keyword>
<evidence type="ECO:0000259" key="4">
    <source>
        <dbReference type="PROSITE" id="PS50026"/>
    </source>
</evidence>
<dbReference type="CDD" id="cd00110">
    <property type="entry name" value="LamG"/>
    <property type="match status" value="1"/>
</dbReference>